<gene>
    <name evidence="1" type="ORF">SAMN05421779_10223</name>
</gene>
<dbReference type="EMBL" id="FTOA01000002">
    <property type="protein sequence ID" value="SIS46206.1"/>
    <property type="molecule type" value="Genomic_DNA"/>
</dbReference>
<evidence type="ECO:0000313" key="1">
    <source>
        <dbReference type="EMBL" id="SIS46206.1"/>
    </source>
</evidence>
<keyword evidence="2" id="KW-1185">Reference proteome</keyword>
<dbReference type="RefSeq" id="WP_139332754.1">
    <property type="nucleotide sequence ID" value="NZ_FTOA01000002.1"/>
</dbReference>
<reference evidence="1 2" key="1">
    <citation type="submission" date="2017-01" db="EMBL/GenBank/DDBJ databases">
        <authorList>
            <person name="Mah S.A."/>
            <person name="Swanson W.J."/>
            <person name="Moy G.W."/>
            <person name="Vacquier V.D."/>
        </authorList>
    </citation>
    <scope>NUCLEOTIDE SEQUENCE [LARGE SCALE GENOMIC DNA]</scope>
    <source>
        <strain evidence="1 2">DSM 11589</strain>
    </source>
</reference>
<evidence type="ECO:0000313" key="2">
    <source>
        <dbReference type="Proteomes" id="UP000185678"/>
    </source>
</evidence>
<proteinExistence type="predicted"/>
<dbReference type="AlphaFoldDB" id="A0A1N7JAC5"/>
<dbReference type="Proteomes" id="UP000185678">
    <property type="component" value="Unassembled WGS sequence"/>
</dbReference>
<protein>
    <submittedName>
        <fullName evidence="1">Uncharacterized protein</fullName>
    </submittedName>
</protein>
<name>A0A1N7JAC5_9PROT</name>
<sequence>MNRPAPAHYPPEQDLPTLLPLGGVAVRVGALGSEWKTALAKAVGPKGQVLVLSGGETPADCLDLLVERSDIQAIHLVVVGPLLSSLRVLRLARRAMATFGPVIALLGGPQQRDAISETMLAELHYEMRSLPDGLTVLLPKDD</sequence>
<dbReference type="STRING" id="80876.SAMN05421779_10223"/>
<accession>A0A1N7JAC5</accession>
<organism evidence="1 2">
    <name type="scientific">Insolitispirillum peregrinum</name>
    <dbReference type="NCBI Taxonomy" id="80876"/>
    <lineage>
        <taxon>Bacteria</taxon>
        <taxon>Pseudomonadati</taxon>
        <taxon>Pseudomonadota</taxon>
        <taxon>Alphaproteobacteria</taxon>
        <taxon>Rhodospirillales</taxon>
        <taxon>Novispirillaceae</taxon>
        <taxon>Insolitispirillum</taxon>
    </lineage>
</organism>